<evidence type="ECO:0000256" key="6">
    <source>
        <dbReference type="ARBA" id="ARBA00023004"/>
    </source>
</evidence>
<sequence>MPAQPTGDPAPRDGRIPATSAAGCENRDFSLYVHIPFCSVRCGYCDFNTYATEDFGDGIGLGTYADDAIAEILFAARTLEASGVAKRPMHTVFFGGGTPTKLPARDLVRILQAAIDVFGLVEGAEVTTEANPDSVTFEDLQTLKDGGFTRVSFGMQSVVPEVLKVLDRTHTPSNVPKVVAWAKEVGLQVSVDLIYGSPGETLQQWERSVRAAISYEPDHISAYSLIVEDGTKLAAQIRRGEYTMPDEDLMADMYLLAEELLTEAGYQWYEVSNYSRSEDTRSDHNLAYWRNQDWWGIGPGAHSHVNGTRWWNVKHPVPYAQKVRAGESPAAAREVLDTATRAFETIMLMIRVREGLAMRELLAVHDEAQLGASLRWLVSQALIEPDALNSQAEPDPKAHVRLTLKGRLLGDAVTRELLPEVSDEHEEH</sequence>
<evidence type="ECO:0000256" key="5">
    <source>
        <dbReference type="ARBA" id="ARBA00022723"/>
    </source>
</evidence>
<evidence type="ECO:0000313" key="12">
    <source>
        <dbReference type="Proteomes" id="UP000066203"/>
    </source>
</evidence>
<dbReference type="GO" id="GO:0051539">
    <property type="term" value="F:4 iron, 4 sulfur cluster binding"/>
    <property type="evidence" value="ECO:0007669"/>
    <property type="project" value="UniProtKB-UniRule"/>
</dbReference>
<proteinExistence type="inferred from homology"/>
<feature type="domain" description="Radical SAM core" evidence="10">
    <location>
        <begin position="23"/>
        <end position="267"/>
    </location>
</feature>
<keyword evidence="3 9" id="KW-0349">Heme</keyword>
<comment type="similarity">
    <text evidence="1">Belongs to the anaerobic coproporphyrinogen-III oxidase family. HemW subfamily.</text>
</comment>
<evidence type="ECO:0000256" key="3">
    <source>
        <dbReference type="ARBA" id="ARBA00022617"/>
    </source>
</evidence>
<dbReference type="SFLD" id="SFLDG01065">
    <property type="entry name" value="anaerobic_coproporphyrinogen-I"/>
    <property type="match status" value="1"/>
</dbReference>
<keyword evidence="9" id="KW-0963">Cytoplasm</keyword>
<dbReference type="InterPro" id="IPR004559">
    <property type="entry name" value="HemW-like"/>
</dbReference>
<dbReference type="GO" id="GO:0046872">
    <property type="term" value="F:metal ion binding"/>
    <property type="evidence" value="ECO:0007669"/>
    <property type="project" value="UniProtKB-UniRule"/>
</dbReference>
<evidence type="ECO:0000256" key="7">
    <source>
        <dbReference type="ARBA" id="ARBA00023014"/>
    </source>
</evidence>
<dbReference type="Proteomes" id="UP000066203">
    <property type="component" value="Chromosome"/>
</dbReference>
<dbReference type="EMBL" id="AP014938">
    <property type="protein sequence ID" value="BAS20884.1"/>
    <property type="molecule type" value="Genomic_DNA"/>
</dbReference>
<dbReference type="InterPro" id="IPR034505">
    <property type="entry name" value="Coproporphyrinogen-III_oxidase"/>
</dbReference>
<keyword evidence="5 9" id="KW-0479">Metal-binding</keyword>
<dbReference type="GO" id="GO:0005737">
    <property type="term" value="C:cytoplasm"/>
    <property type="evidence" value="ECO:0007669"/>
    <property type="project" value="UniProtKB-SubCell"/>
</dbReference>
<dbReference type="GO" id="GO:0004109">
    <property type="term" value="F:coproporphyrinogen oxidase activity"/>
    <property type="evidence" value="ECO:0007669"/>
    <property type="project" value="InterPro"/>
</dbReference>
<keyword evidence="7 9" id="KW-0411">Iron-sulfur</keyword>
<evidence type="ECO:0000256" key="9">
    <source>
        <dbReference type="RuleBase" id="RU364116"/>
    </source>
</evidence>
<dbReference type="InterPro" id="IPR006638">
    <property type="entry name" value="Elp3/MiaA/NifB-like_rSAM"/>
</dbReference>
<evidence type="ECO:0000256" key="2">
    <source>
        <dbReference type="ARBA" id="ARBA00017228"/>
    </source>
</evidence>
<dbReference type="GO" id="GO:0006779">
    <property type="term" value="P:porphyrin-containing compound biosynthetic process"/>
    <property type="evidence" value="ECO:0007669"/>
    <property type="project" value="InterPro"/>
</dbReference>
<dbReference type="AlphaFoldDB" id="A0A0K2S1C0"/>
<dbReference type="NCBIfam" id="TIGR00539">
    <property type="entry name" value="hemN_rel"/>
    <property type="match status" value="1"/>
</dbReference>
<dbReference type="PROSITE" id="PS51918">
    <property type="entry name" value="RADICAL_SAM"/>
    <property type="match status" value="1"/>
</dbReference>
<keyword evidence="6 9" id="KW-0408">Iron</keyword>
<keyword evidence="9" id="KW-0004">4Fe-4S</keyword>
<dbReference type="RefSeq" id="WP_060824772.1">
    <property type="nucleotide sequence ID" value="NZ_AP014938.1"/>
</dbReference>
<evidence type="ECO:0000256" key="4">
    <source>
        <dbReference type="ARBA" id="ARBA00022691"/>
    </source>
</evidence>
<accession>A0A0K2S1C0</accession>
<evidence type="ECO:0000313" key="11">
    <source>
        <dbReference type="EMBL" id="BAS20884.1"/>
    </source>
</evidence>
<keyword evidence="8 9" id="KW-0143">Chaperone</keyword>
<dbReference type="SUPFAM" id="SSF102114">
    <property type="entry name" value="Radical SAM enzymes"/>
    <property type="match status" value="1"/>
</dbReference>
<dbReference type="PANTHER" id="PTHR13932">
    <property type="entry name" value="COPROPORPHYRINIGEN III OXIDASE"/>
    <property type="match status" value="1"/>
</dbReference>
<evidence type="ECO:0000256" key="8">
    <source>
        <dbReference type="ARBA" id="ARBA00023186"/>
    </source>
</evidence>
<protein>
    <recommendedName>
        <fullName evidence="2 9">Heme chaperone HemW</fullName>
    </recommendedName>
</protein>
<dbReference type="PANTHER" id="PTHR13932:SF5">
    <property type="entry name" value="RADICAL S-ADENOSYL METHIONINE DOMAIN-CONTAINING PROTEIN 1, MITOCHONDRIAL"/>
    <property type="match status" value="1"/>
</dbReference>
<name>A0A0K2S1C0_9MICC</name>
<dbReference type="Gene3D" id="3.20.20.70">
    <property type="entry name" value="Aldolase class I"/>
    <property type="match status" value="1"/>
</dbReference>
<keyword evidence="4 9" id="KW-0949">S-adenosyl-L-methionine</keyword>
<dbReference type="SFLD" id="SFLDS00029">
    <property type="entry name" value="Radical_SAM"/>
    <property type="match status" value="1"/>
</dbReference>
<dbReference type="InterPro" id="IPR007197">
    <property type="entry name" value="rSAM"/>
</dbReference>
<reference evidence="12" key="1">
    <citation type="submission" date="2015-08" db="EMBL/GenBank/DDBJ databases">
        <title>Complete genome sequence of Rothia mucilaginosa strain NUM-Rm6536.</title>
        <authorList>
            <person name="Nambu T."/>
        </authorList>
    </citation>
    <scope>NUCLEOTIDE SEQUENCE [LARGE SCALE GENOMIC DNA]</scope>
    <source>
        <strain evidence="12">NUM-Rm6536</strain>
    </source>
</reference>
<gene>
    <name evidence="11" type="ORF">RM6536_1637</name>
</gene>
<dbReference type="SFLD" id="SFLDF00562">
    <property type="entry name" value="HemN-like__clustered_with_heat"/>
    <property type="match status" value="1"/>
</dbReference>
<dbReference type="CDD" id="cd01335">
    <property type="entry name" value="Radical_SAM"/>
    <property type="match status" value="1"/>
</dbReference>
<evidence type="ECO:0000259" key="10">
    <source>
        <dbReference type="PROSITE" id="PS51918"/>
    </source>
</evidence>
<dbReference type="Pfam" id="PF04055">
    <property type="entry name" value="Radical_SAM"/>
    <property type="match status" value="1"/>
</dbReference>
<dbReference type="InterPro" id="IPR013785">
    <property type="entry name" value="Aldolase_TIM"/>
</dbReference>
<dbReference type="PATRIC" id="fig|43675.28.peg.1675"/>
<comment type="subcellular location">
    <subcellularLocation>
        <location evidence="9">Cytoplasm</location>
    </subcellularLocation>
</comment>
<organism evidence="11">
    <name type="scientific">Rothia mucilaginosa</name>
    <dbReference type="NCBI Taxonomy" id="43675"/>
    <lineage>
        <taxon>Bacteria</taxon>
        <taxon>Bacillati</taxon>
        <taxon>Actinomycetota</taxon>
        <taxon>Actinomycetes</taxon>
        <taxon>Micrococcales</taxon>
        <taxon>Micrococcaceae</taxon>
        <taxon>Rothia</taxon>
    </lineage>
</organism>
<evidence type="ECO:0000256" key="1">
    <source>
        <dbReference type="ARBA" id="ARBA00006100"/>
    </source>
</evidence>
<comment type="function">
    <text evidence="9">Probably acts as a heme chaperone, transferring heme to an unknown acceptor. Binds one molecule of heme per monomer, possibly covalently. Binds 1 [4Fe-4S] cluster. The cluster is coordinated with 3 cysteines and an exchangeable S-adenosyl-L-methionine.</text>
</comment>
<dbReference type="InterPro" id="IPR058240">
    <property type="entry name" value="rSAM_sf"/>
</dbReference>
<dbReference type="SMART" id="SM00729">
    <property type="entry name" value="Elp3"/>
    <property type="match status" value="1"/>
</dbReference>